<evidence type="ECO:0000256" key="2">
    <source>
        <dbReference type="HAMAP-Rule" id="MF_00795"/>
    </source>
</evidence>
<gene>
    <name evidence="2" type="primary">cutC</name>
    <name evidence="3" type="ordered locus">Saro_2425</name>
</gene>
<keyword evidence="4" id="KW-1185">Reference proteome</keyword>
<comment type="caution">
    <text evidence="2">Once thought to be involved in copper homeostasis, experiments in E.coli have shown this is not the case.</text>
</comment>
<accession>Q2G5L2</accession>
<dbReference type="RefSeq" id="WP_011446067.1">
    <property type="nucleotide sequence ID" value="NC_007794.1"/>
</dbReference>
<dbReference type="PANTHER" id="PTHR12598:SF0">
    <property type="entry name" value="COPPER HOMEOSTASIS PROTEIN CUTC HOMOLOG"/>
    <property type="match status" value="1"/>
</dbReference>
<dbReference type="STRING" id="279238.Saro_2425"/>
<name>Q2G5L2_NOVAD</name>
<evidence type="ECO:0000256" key="1">
    <source>
        <dbReference type="ARBA" id="ARBA00007768"/>
    </source>
</evidence>
<dbReference type="SUPFAM" id="SSF110395">
    <property type="entry name" value="CutC-like"/>
    <property type="match status" value="1"/>
</dbReference>
<comment type="subcellular location">
    <subcellularLocation>
        <location evidence="2">Cytoplasm</location>
    </subcellularLocation>
</comment>
<dbReference type="GO" id="GO:0005737">
    <property type="term" value="C:cytoplasm"/>
    <property type="evidence" value="ECO:0007669"/>
    <property type="project" value="UniProtKB-SubCell"/>
</dbReference>
<dbReference type="InterPro" id="IPR036822">
    <property type="entry name" value="CutC-like_dom_sf"/>
</dbReference>
<dbReference type="eggNOG" id="COG3142">
    <property type="taxonomic scope" value="Bacteria"/>
</dbReference>
<dbReference type="EMBL" id="CP000248">
    <property type="protein sequence ID" value="ABD26861.1"/>
    <property type="molecule type" value="Genomic_DNA"/>
</dbReference>
<dbReference type="Pfam" id="PF03932">
    <property type="entry name" value="CutC"/>
    <property type="match status" value="1"/>
</dbReference>
<comment type="similarity">
    <text evidence="1 2">Belongs to the CutC family.</text>
</comment>
<protein>
    <recommendedName>
        <fullName evidence="2">PF03932 family protein CutC</fullName>
    </recommendedName>
</protein>
<dbReference type="HOGENOM" id="CLU_050555_3_3_5"/>
<keyword evidence="2" id="KW-0963">Cytoplasm</keyword>
<dbReference type="HAMAP" id="MF_00795">
    <property type="entry name" value="CutC"/>
    <property type="match status" value="1"/>
</dbReference>
<dbReference type="Proteomes" id="UP000009134">
    <property type="component" value="Chromosome"/>
</dbReference>
<dbReference type="KEGG" id="nar:Saro_2425"/>
<sequence>MKAHVLLEVCVDTIDDLVAALDGGAERIELCSALSVGGLTPSAGLASRAVELAQAQSVPVRAMVRPRDGDFAYSAVDLETAEAEGIALLKLGVDGLVFGATRAAFLDRDALGRWCDAMRRVRPDVGLTLHRAIDLVADQLGAVDLAAELGFDCILSSGGAERAVEGLPILDAMRERAGGRIAIMPGSGVRSANVVSIVEATGVGAVHASAAVGAGAAPDPRVLELGFAAGPRRRTCAREVHALRTALDTWESA</sequence>
<evidence type="ECO:0000313" key="4">
    <source>
        <dbReference type="Proteomes" id="UP000009134"/>
    </source>
</evidence>
<evidence type="ECO:0000313" key="3">
    <source>
        <dbReference type="EMBL" id="ABD26861.1"/>
    </source>
</evidence>
<dbReference type="AlphaFoldDB" id="Q2G5L2"/>
<dbReference type="Gene3D" id="3.20.20.380">
    <property type="entry name" value="Copper homeostasis (CutC) domain"/>
    <property type="match status" value="1"/>
</dbReference>
<reference evidence="4" key="1">
    <citation type="submission" date="2006-01" db="EMBL/GenBank/DDBJ databases">
        <title>Complete sequence of Novosphingobium aromaticivorans DSM 12444.</title>
        <authorList>
            <consortium name="US DOE Joint Genome Institute"/>
            <person name="Copeland A."/>
            <person name="Lucas S."/>
            <person name="Lapidus A."/>
            <person name="Barry K."/>
            <person name="Detter J.C."/>
            <person name="Glavina T."/>
            <person name="Hammon N."/>
            <person name="Israni S."/>
            <person name="Pitluck S."/>
            <person name="Chain P."/>
            <person name="Malfatti S."/>
            <person name="Shin M."/>
            <person name="Vergez L."/>
            <person name="Schmutz J."/>
            <person name="Larimer F."/>
            <person name="Land M."/>
            <person name="Kyrpides N."/>
            <person name="Ivanova N."/>
            <person name="Fredrickson J."/>
            <person name="Balkwill D."/>
            <person name="Romine M.F."/>
            <person name="Richardson P."/>
        </authorList>
    </citation>
    <scope>NUCLEOTIDE SEQUENCE [LARGE SCALE GENOMIC DNA]</scope>
    <source>
        <strain evidence="4">ATCC 700278 / DSM 12444 / CCUG 56034 / CIP 105152 / NBRC 16084 / F199</strain>
    </source>
</reference>
<proteinExistence type="inferred from homology"/>
<dbReference type="InterPro" id="IPR005627">
    <property type="entry name" value="CutC-like"/>
</dbReference>
<organism evidence="3 4">
    <name type="scientific">Novosphingobium aromaticivorans (strain ATCC 700278 / DSM 12444 / CCUG 56034 / CIP 105152 / NBRC 16084 / F199)</name>
    <dbReference type="NCBI Taxonomy" id="279238"/>
    <lineage>
        <taxon>Bacteria</taxon>
        <taxon>Pseudomonadati</taxon>
        <taxon>Pseudomonadota</taxon>
        <taxon>Alphaproteobacteria</taxon>
        <taxon>Sphingomonadales</taxon>
        <taxon>Sphingomonadaceae</taxon>
        <taxon>Novosphingobium</taxon>
    </lineage>
</organism>
<dbReference type="PANTHER" id="PTHR12598">
    <property type="entry name" value="COPPER HOMEOSTASIS PROTEIN CUTC"/>
    <property type="match status" value="1"/>
</dbReference>
<dbReference type="GO" id="GO:0005507">
    <property type="term" value="F:copper ion binding"/>
    <property type="evidence" value="ECO:0007669"/>
    <property type="project" value="TreeGrafter"/>
</dbReference>